<organism evidence="3">
    <name type="scientific">Ignavibacterium album</name>
    <dbReference type="NCBI Taxonomy" id="591197"/>
    <lineage>
        <taxon>Bacteria</taxon>
        <taxon>Pseudomonadati</taxon>
        <taxon>Ignavibacteriota</taxon>
        <taxon>Ignavibacteria</taxon>
        <taxon>Ignavibacteriales</taxon>
        <taxon>Ignavibacteriaceae</taxon>
        <taxon>Ignavibacterium</taxon>
    </lineage>
</organism>
<dbReference type="SUPFAM" id="SSF56784">
    <property type="entry name" value="HAD-like"/>
    <property type="match status" value="1"/>
</dbReference>
<dbReference type="Gene3D" id="3.40.50.20">
    <property type="match status" value="1"/>
</dbReference>
<dbReference type="Gene3D" id="3.30.470.20">
    <property type="entry name" value="ATP-grasp fold, B domain"/>
    <property type="match status" value="1"/>
</dbReference>
<dbReference type="AlphaFoldDB" id="A0A832DIV4"/>
<dbReference type="EMBL" id="DSVI01000019">
    <property type="protein sequence ID" value="HGT48765.1"/>
    <property type="molecule type" value="Genomic_DNA"/>
</dbReference>
<dbReference type="GO" id="GO:0046872">
    <property type="term" value="F:metal ion binding"/>
    <property type="evidence" value="ECO:0007669"/>
    <property type="project" value="InterPro"/>
</dbReference>
<keyword evidence="1" id="KW-0547">Nucleotide-binding</keyword>
<protein>
    <submittedName>
        <fullName evidence="3">ATP-grasp domain-containing protein</fullName>
    </submittedName>
</protein>
<dbReference type="InterPro" id="IPR011761">
    <property type="entry name" value="ATP-grasp"/>
</dbReference>
<dbReference type="GO" id="GO:0005524">
    <property type="term" value="F:ATP binding"/>
    <property type="evidence" value="ECO:0007669"/>
    <property type="project" value="UniProtKB-UniRule"/>
</dbReference>
<reference evidence="3" key="1">
    <citation type="journal article" date="2020" name="mSystems">
        <title>Genome- and Community-Level Interaction Insights into Carbon Utilization and Element Cycling Functions of Hydrothermarchaeota in Hydrothermal Sediment.</title>
        <authorList>
            <person name="Zhou Z."/>
            <person name="Liu Y."/>
            <person name="Xu W."/>
            <person name="Pan J."/>
            <person name="Luo Z.H."/>
            <person name="Li M."/>
        </authorList>
    </citation>
    <scope>NUCLEOTIDE SEQUENCE [LARGE SCALE GENOMIC DNA]</scope>
    <source>
        <strain evidence="3">SpSt-500</strain>
    </source>
</reference>
<sequence length="429" mass="49839">MKKDKVKILVFPCGSEIGLEIFRALALEKNIELIGGSSTNDHGRFIYKNYVDNLKFIYDSNFIDSLKKLIAEKKIDIIYPTMDEVIYILKKNEENLGCKVIGSDVYSLEICNSKKNTYEYFKDFIKTPKIYSSVEKIEEFPVFIKPDRGYGSRKTLKANSKEELIFWLKKNMDQEMLILEYLDGKEYTVDCFNNYKNELLFCGPRTRNRIMNGISVNTKKDLTRIKEITHIARIINSKLKLRGAWFFQLKENSKGDLVLLEIASRLGGSSGLFRAEGINFALLTIYDLLGHDVKILNQDFIIEMDRALDNKYKLSTKFDTVYLDLDDCLIINDLINTELIKFLYQCINNKIKIILITKHKGNLEETLIEKRLKHLFDKIIQLDEKEEKSNYINNKNSIFIDDSFSERFKVNKKIGIPTFGLDAISCLVN</sequence>
<dbReference type="InterPro" id="IPR036412">
    <property type="entry name" value="HAD-like_sf"/>
</dbReference>
<keyword evidence="1" id="KW-0067">ATP-binding</keyword>
<name>A0A832DIV4_9BACT</name>
<gene>
    <name evidence="3" type="ORF">ENS56_12060</name>
</gene>
<dbReference type="Pfam" id="PF15632">
    <property type="entry name" value="ATPgrasp_Ter"/>
    <property type="match status" value="1"/>
</dbReference>
<dbReference type="PROSITE" id="PS50975">
    <property type="entry name" value="ATP_GRASP"/>
    <property type="match status" value="1"/>
</dbReference>
<evidence type="ECO:0000256" key="1">
    <source>
        <dbReference type="PROSITE-ProRule" id="PRU00409"/>
    </source>
</evidence>
<dbReference type="SUPFAM" id="SSF56059">
    <property type="entry name" value="Glutathione synthetase ATP-binding domain-like"/>
    <property type="match status" value="1"/>
</dbReference>
<accession>A0A832DIV4</accession>
<evidence type="ECO:0000259" key="2">
    <source>
        <dbReference type="PROSITE" id="PS50975"/>
    </source>
</evidence>
<evidence type="ECO:0000313" key="3">
    <source>
        <dbReference type="EMBL" id="HGT48765.1"/>
    </source>
</evidence>
<feature type="domain" description="ATP-grasp" evidence="2">
    <location>
        <begin position="115"/>
        <end position="289"/>
    </location>
</feature>
<comment type="caution">
    <text evidence="3">The sequence shown here is derived from an EMBL/GenBank/DDBJ whole genome shotgun (WGS) entry which is preliminary data.</text>
</comment>
<proteinExistence type="predicted"/>